<protein>
    <submittedName>
        <fullName evidence="4">DNA invertase Pin-like site-specific DNA recombinase</fullName>
    </submittedName>
</protein>
<dbReference type="PROSITE" id="PS51737">
    <property type="entry name" value="RECOMBINASE_DNA_BIND"/>
    <property type="match status" value="1"/>
</dbReference>
<reference evidence="5" key="1">
    <citation type="submission" date="2017-08" db="EMBL/GenBank/DDBJ databases">
        <authorList>
            <person name="Varghese N."/>
            <person name="Submissions S."/>
        </authorList>
    </citation>
    <scope>NUCLEOTIDE SEQUENCE [LARGE SCALE GENOMIC DNA]</scope>
    <source>
        <strain evidence="5">JC22</strain>
    </source>
</reference>
<dbReference type="Pfam" id="PF07508">
    <property type="entry name" value="Recombinase"/>
    <property type="match status" value="1"/>
</dbReference>
<gene>
    <name evidence="4" type="ORF">SAMN05880501_101178</name>
</gene>
<name>A0A285R910_9BACL</name>
<dbReference type="InterPro" id="IPR011109">
    <property type="entry name" value="DNA_bind_recombinase_dom"/>
</dbReference>
<evidence type="ECO:0000313" key="4">
    <source>
        <dbReference type="EMBL" id="SOB90551.1"/>
    </source>
</evidence>
<feature type="domain" description="Recombinase" evidence="3">
    <location>
        <begin position="159"/>
        <end position="275"/>
    </location>
</feature>
<feature type="domain" description="Resolvase/invertase-type recombinase catalytic" evidence="2">
    <location>
        <begin position="6"/>
        <end position="151"/>
    </location>
</feature>
<keyword evidence="1" id="KW-0175">Coiled coil</keyword>
<dbReference type="GO" id="GO:0003677">
    <property type="term" value="F:DNA binding"/>
    <property type="evidence" value="ECO:0007669"/>
    <property type="project" value="InterPro"/>
</dbReference>
<dbReference type="InterPro" id="IPR050639">
    <property type="entry name" value="SSR_resolvase"/>
</dbReference>
<keyword evidence="5" id="KW-1185">Reference proteome</keyword>
<dbReference type="RefSeq" id="WP_097071766.1">
    <property type="nucleotide sequence ID" value="NZ_OBMQ01000001.1"/>
</dbReference>
<dbReference type="Gene3D" id="3.40.50.1390">
    <property type="entry name" value="Resolvase, N-terminal catalytic domain"/>
    <property type="match status" value="1"/>
</dbReference>
<dbReference type="AlphaFoldDB" id="A0A285R910"/>
<organism evidence="4 5">
    <name type="scientific">Ureibacillus xyleni</name>
    <dbReference type="NCBI Taxonomy" id="614648"/>
    <lineage>
        <taxon>Bacteria</taxon>
        <taxon>Bacillati</taxon>
        <taxon>Bacillota</taxon>
        <taxon>Bacilli</taxon>
        <taxon>Bacillales</taxon>
        <taxon>Caryophanaceae</taxon>
        <taxon>Ureibacillus</taxon>
    </lineage>
</organism>
<evidence type="ECO:0000256" key="1">
    <source>
        <dbReference type="SAM" id="Coils"/>
    </source>
</evidence>
<evidence type="ECO:0000313" key="5">
    <source>
        <dbReference type="Proteomes" id="UP000219636"/>
    </source>
</evidence>
<evidence type="ECO:0000259" key="3">
    <source>
        <dbReference type="PROSITE" id="PS51737"/>
    </source>
</evidence>
<dbReference type="SMART" id="SM00857">
    <property type="entry name" value="Resolvase"/>
    <property type="match status" value="1"/>
</dbReference>
<dbReference type="PROSITE" id="PS51736">
    <property type="entry name" value="RECOMBINASES_3"/>
    <property type="match status" value="1"/>
</dbReference>
<dbReference type="Proteomes" id="UP000219636">
    <property type="component" value="Unassembled WGS sequence"/>
</dbReference>
<feature type="coiled-coil region" evidence="1">
    <location>
        <begin position="379"/>
        <end position="434"/>
    </location>
</feature>
<dbReference type="Gene3D" id="3.90.1750.20">
    <property type="entry name" value="Putative Large Serine Recombinase, Chain B, Domain 2"/>
    <property type="match status" value="1"/>
</dbReference>
<dbReference type="PANTHER" id="PTHR30461">
    <property type="entry name" value="DNA-INVERTASE FROM LAMBDOID PROPHAGE"/>
    <property type="match status" value="1"/>
</dbReference>
<dbReference type="CDD" id="cd00338">
    <property type="entry name" value="Ser_Recombinase"/>
    <property type="match status" value="1"/>
</dbReference>
<dbReference type="Pfam" id="PF00239">
    <property type="entry name" value="Resolvase"/>
    <property type="match status" value="1"/>
</dbReference>
<dbReference type="GO" id="GO:0000150">
    <property type="term" value="F:DNA strand exchange activity"/>
    <property type="evidence" value="ECO:0007669"/>
    <property type="project" value="InterPro"/>
</dbReference>
<dbReference type="InterPro" id="IPR006119">
    <property type="entry name" value="Resolv_N"/>
</dbReference>
<accession>A0A285R910</accession>
<dbReference type="SUPFAM" id="SSF53041">
    <property type="entry name" value="Resolvase-like"/>
    <property type="match status" value="1"/>
</dbReference>
<dbReference type="EMBL" id="OBMQ01000001">
    <property type="protein sequence ID" value="SOB90551.1"/>
    <property type="molecule type" value="Genomic_DNA"/>
</dbReference>
<dbReference type="PANTHER" id="PTHR30461:SF23">
    <property type="entry name" value="DNA RECOMBINASE-RELATED"/>
    <property type="match status" value="1"/>
</dbReference>
<dbReference type="InterPro" id="IPR025827">
    <property type="entry name" value="Zn_ribbon_recom_dom"/>
</dbReference>
<sequence length="453" mass="53217">MKGIRIAVGYARTSGIINPKSSIPTQMETIKKYCQKNNIILKHIFVDECKTGTKVEGRNQYQEMKKLIKTEQIDMVIVAFSDRLARDSYEFILTMNDMVEQGIEFVSVSENLTSHFMSPLQIVMMGLQVELENKQRNQRIIESSREKFRQGKFIYTKKPYGYDVDKNYYLIIKEDEAAIVRRIYEEFLKGKGTTLIARELNAEGLYNKEKEKPWSNVKVNNILEHKTYTGLIYHKEKDEDGNFLYIPVSDREHPAIVSVDMFEDVQRIRQKSSRKKKEVKNFHFLSGILMCPNCYSKMYGIAERGIYACYNKKTNLTRCPTVDKEKIESLVFEYLSEMDSVRQVTSQQKNQSNKEKEYKKIMSEKEQCEVKFAKALLSLETFEKNMEILNHQLKELQEGRDLLVYITDDDTYDAIIKKNDLKQLKERLNKEQLNFTFNEKMELIQLENHPAAK</sequence>
<dbReference type="InterPro" id="IPR038109">
    <property type="entry name" value="DNA_bind_recomb_sf"/>
</dbReference>
<dbReference type="OrthoDB" id="9811097at2"/>
<dbReference type="Pfam" id="PF13408">
    <property type="entry name" value="Zn_ribbon_recom"/>
    <property type="match status" value="1"/>
</dbReference>
<proteinExistence type="predicted"/>
<evidence type="ECO:0000259" key="2">
    <source>
        <dbReference type="PROSITE" id="PS51736"/>
    </source>
</evidence>
<dbReference type="InterPro" id="IPR036162">
    <property type="entry name" value="Resolvase-like_N_sf"/>
</dbReference>